<dbReference type="OrthoDB" id="428577at2759"/>
<gene>
    <name evidence="1" type="ORF">M422DRAFT_784520</name>
</gene>
<protein>
    <submittedName>
        <fullName evidence="1">Uncharacterized protein</fullName>
    </submittedName>
</protein>
<reference evidence="1 2" key="1">
    <citation type="submission" date="2014-06" db="EMBL/GenBank/DDBJ databases">
        <title>Evolutionary Origins and Diversification of the Mycorrhizal Mutualists.</title>
        <authorList>
            <consortium name="DOE Joint Genome Institute"/>
            <consortium name="Mycorrhizal Genomics Consortium"/>
            <person name="Kohler A."/>
            <person name="Kuo A."/>
            <person name="Nagy L.G."/>
            <person name="Floudas D."/>
            <person name="Copeland A."/>
            <person name="Barry K.W."/>
            <person name="Cichocki N."/>
            <person name="Veneault-Fourrey C."/>
            <person name="LaButti K."/>
            <person name="Lindquist E.A."/>
            <person name="Lipzen A."/>
            <person name="Lundell T."/>
            <person name="Morin E."/>
            <person name="Murat C."/>
            <person name="Riley R."/>
            <person name="Ohm R."/>
            <person name="Sun H."/>
            <person name="Tunlid A."/>
            <person name="Henrissat B."/>
            <person name="Grigoriev I.V."/>
            <person name="Hibbett D.S."/>
            <person name="Martin F."/>
        </authorList>
    </citation>
    <scope>NUCLEOTIDE SEQUENCE [LARGE SCALE GENOMIC DNA]</scope>
    <source>
        <strain evidence="1 2">SS14</strain>
    </source>
</reference>
<dbReference type="EMBL" id="KN837301">
    <property type="protein sequence ID" value="KIJ28654.1"/>
    <property type="molecule type" value="Genomic_DNA"/>
</dbReference>
<evidence type="ECO:0000313" key="2">
    <source>
        <dbReference type="Proteomes" id="UP000054279"/>
    </source>
</evidence>
<name>A0A0C9U368_SPHS4</name>
<proteinExistence type="predicted"/>
<dbReference type="HOGENOM" id="CLU_900696_0_0_1"/>
<dbReference type="AlphaFoldDB" id="A0A0C9U368"/>
<accession>A0A0C9U368</accession>
<sequence length="309" mass="35185">MGYIIKQCFPFRYLRQLPSHELYVPLRRDYVNSRGPYVTRITAVDSPRTTLPNPLKVQWCSMENGSYPLIYPVVTIKPAFDGRGQAVTWNVHIKSNSDLAESNTGLDVSYLFWAVQYALTRTEGCSLSLTPPASPTLGESKLEVEHFNPITPDLTPSDSGLLPIQDVTSYLDSALKVLGLHTEARTSFITYWLLSLLKHKHVALRFLPQMAYERAALLDVSPRPNIIMRVFMLFKGVNDDELESSWNHAVQRASRDVDFWVDVVGVDIRRATDFSLFRVLERGGMEALWHYFILPVTDIESQLARTCIF</sequence>
<keyword evidence="2" id="KW-1185">Reference proteome</keyword>
<dbReference type="Proteomes" id="UP000054279">
    <property type="component" value="Unassembled WGS sequence"/>
</dbReference>
<evidence type="ECO:0000313" key="1">
    <source>
        <dbReference type="EMBL" id="KIJ28654.1"/>
    </source>
</evidence>
<organism evidence="1 2">
    <name type="scientific">Sphaerobolus stellatus (strain SS14)</name>
    <dbReference type="NCBI Taxonomy" id="990650"/>
    <lineage>
        <taxon>Eukaryota</taxon>
        <taxon>Fungi</taxon>
        <taxon>Dikarya</taxon>
        <taxon>Basidiomycota</taxon>
        <taxon>Agaricomycotina</taxon>
        <taxon>Agaricomycetes</taxon>
        <taxon>Phallomycetidae</taxon>
        <taxon>Geastrales</taxon>
        <taxon>Sphaerobolaceae</taxon>
        <taxon>Sphaerobolus</taxon>
    </lineage>
</organism>